<dbReference type="InterPro" id="IPR029063">
    <property type="entry name" value="SAM-dependent_MTases_sf"/>
</dbReference>
<evidence type="ECO:0000313" key="3">
    <source>
        <dbReference type="EMBL" id="TMQ56232.1"/>
    </source>
</evidence>
<dbReference type="SUPFAM" id="SSF53335">
    <property type="entry name" value="S-adenosyl-L-methionine-dependent methyltransferases"/>
    <property type="match status" value="1"/>
</dbReference>
<dbReference type="InterPro" id="IPR013216">
    <property type="entry name" value="Methyltransf_11"/>
</dbReference>
<accession>A0A538TPF7</accession>
<dbReference type="Pfam" id="PF08241">
    <property type="entry name" value="Methyltransf_11"/>
    <property type="match status" value="1"/>
</dbReference>
<dbReference type="PANTHER" id="PTHR42912:SF93">
    <property type="entry name" value="N6-ADENOSINE-METHYLTRANSFERASE TMT1A"/>
    <property type="match status" value="1"/>
</dbReference>
<comment type="caution">
    <text evidence="4">The sequence shown here is derived from an EMBL/GenBank/DDBJ whole genome shotgun (WGS) entry which is preliminary data.</text>
</comment>
<dbReference type="AlphaFoldDB" id="A0A538TPF7"/>
<organism evidence="4 5">
    <name type="scientific">Eiseniibacteriota bacterium</name>
    <dbReference type="NCBI Taxonomy" id="2212470"/>
    <lineage>
        <taxon>Bacteria</taxon>
        <taxon>Candidatus Eiseniibacteriota</taxon>
    </lineage>
</organism>
<keyword evidence="4" id="KW-0808">Transferase</keyword>
<evidence type="ECO:0000313" key="5">
    <source>
        <dbReference type="Proteomes" id="UP000317366"/>
    </source>
</evidence>
<dbReference type="GO" id="GO:0008757">
    <property type="term" value="F:S-adenosylmethionine-dependent methyltransferase activity"/>
    <property type="evidence" value="ECO:0007669"/>
    <property type="project" value="InterPro"/>
</dbReference>
<dbReference type="Proteomes" id="UP000317366">
    <property type="component" value="Unassembled WGS sequence"/>
</dbReference>
<dbReference type="CDD" id="cd02440">
    <property type="entry name" value="AdoMet_MTases"/>
    <property type="match status" value="1"/>
</dbReference>
<sequence length="386" mass="44302">MRPERIAGRARARREPATPSQSDELARHPPFARLERTGRVRDGRSLVASPVERRLASLRAILMQSDAGIRAQFPEYFLTYYTYLRIIRNPPRIEHVFQKARDMYRYLEAEGKDVLDLGAGFGLEALLVAIYGARRVVATEIDRDMVEVGRYLAERMDPPMTNFESKYGDGIAMQFPSASFDGVMANCVISHVRDLEGFLGEAHRLLRPGGIFFLSDENNSLFLPARPRRRRGWRQMEREPRGPYFAARLAFIGEHFPQITGNELLETARLTRGLVGKDILSAVQEYQASRRVAARPAFLYRDPVDGQYPERELNPYWLMRKFRDAGLKPELLPAFFSRSIENNPRQWVKDVLRFFCSLVPPLSVYVWPIMRLRGRKPVLTPSAGVS</sequence>
<name>A0A538TPF7_UNCEI</name>
<evidence type="ECO:0000256" key="1">
    <source>
        <dbReference type="SAM" id="MobiDB-lite"/>
    </source>
</evidence>
<dbReference type="PANTHER" id="PTHR42912">
    <property type="entry name" value="METHYLTRANSFERASE"/>
    <property type="match status" value="1"/>
</dbReference>
<evidence type="ECO:0000259" key="2">
    <source>
        <dbReference type="Pfam" id="PF08241"/>
    </source>
</evidence>
<gene>
    <name evidence="3" type="ORF">E6K74_00720</name>
    <name evidence="4" type="ORF">E6K77_02730</name>
</gene>
<keyword evidence="4" id="KW-0489">Methyltransferase</keyword>
<dbReference type="EMBL" id="VBOX01000019">
    <property type="protein sequence ID" value="TMQ65494.1"/>
    <property type="molecule type" value="Genomic_DNA"/>
</dbReference>
<reference evidence="5 6" key="1">
    <citation type="journal article" date="2019" name="Nat. Microbiol.">
        <title>Mediterranean grassland soil C-N compound turnover is dependent on rainfall and depth, and is mediated by genomically divergent microorganisms.</title>
        <authorList>
            <person name="Diamond S."/>
            <person name="Andeer P.F."/>
            <person name="Li Z."/>
            <person name="Crits-Christoph A."/>
            <person name="Burstein D."/>
            <person name="Anantharaman K."/>
            <person name="Lane K.R."/>
            <person name="Thomas B.C."/>
            <person name="Pan C."/>
            <person name="Northen T.R."/>
            <person name="Banfield J.F."/>
        </authorList>
    </citation>
    <scope>NUCLEOTIDE SEQUENCE [LARGE SCALE GENOMIC DNA]</scope>
    <source>
        <strain evidence="3">WS_4</strain>
        <strain evidence="4">WS_7</strain>
    </source>
</reference>
<dbReference type="GO" id="GO:0032259">
    <property type="term" value="P:methylation"/>
    <property type="evidence" value="ECO:0007669"/>
    <property type="project" value="UniProtKB-KW"/>
</dbReference>
<evidence type="ECO:0000313" key="6">
    <source>
        <dbReference type="Proteomes" id="UP000319829"/>
    </source>
</evidence>
<proteinExistence type="predicted"/>
<feature type="domain" description="Methyltransferase type 11" evidence="2">
    <location>
        <begin position="115"/>
        <end position="214"/>
    </location>
</feature>
<dbReference type="Proteomes" id="UP000319829">
    <property type="component" value="Unassembled WGS sequence"/>
</dbReference>
<dbReference type="EMBL" id="VBOU01000003">
    <property type="protein sequence ID" value="TMQ56232.1"/>
    <property type="molecule type" value="Genomic_DNA"/>
</dbReference>
<dbReference type="Gene3D" id="3.40.50.150">
    <property type="entry name" value="Vaccinia Virus protein VP39"/>
    <property type="match status" value="1"/>
</dbReference>
<feature type="region of interest" description="Disordered" evidence="1">
    <location>
        <begin position="1"/>
        <end position="29"/>
    </location>
</feature>
<protein>
    <submittedName>
        <fullName evidence="4">Class I SAM-dependent methyltransferase</fullName>
    </submittedName>
</protein>
<evidence type="ECO:0000313" key="4">
    <source>
        <dbReference type="EMBL" id="TMQ65494.1"/>
    </source>
</evidence>
<dbReference type="InterPro" id="IPR050508">
    <property type="entry name" value="Methyltransf_Superfamily"/>
</dbReference>